<proteinExistence type="predicted"/>
<evidence type="ECO:0000313" key="1">
    <source>
        <dbReference type="EMBL" id="MBW0473049.1"/>
    </source>
</evidence>
<sequence length="169" mass="19240">MDPLSTHILWKPPAEVQQGFPSIQGKTFSSLMDAIPKDSGMVHIWYNIPLCIIFLQQSNGDVFRTQLHHFNFSPKIHHPFQGKTFQTLSLAIHDGYQKTIGGPQTPGPVGFGLLFHFRIVQGVISRVYQSFNQLSRHQPSQYSLDNSIGPHRLYSRNLYVLGPFDPFHI</sequence>
<comment type="caution">
    <text evidence="1">The sequence shown here is derived from an EMBL/GenBank/DDBJ whole genome shotgun (WGS) entry which is preliminary data.</text>
</comment>
<protein>
    <submittedName>
        <fullName evidence="1">Uncharacterized protein</fullName>
    </submittedName>
</protein>
<keyword evidence="2" id="KW-1185">Reference proteome</keyword>
<accession>A0A9Q3GN67</accession>
<dbReference type="Proteomes" id="UP000765509">
    <property type="component" value="Unassembled WGS sequence"/>
</dbReference>
<evidence type="ECO:0000313" key="2">
    <source>
        <dbReference type="Proteomes" id="UP000765509"/>
    </source>
</evidence>
<organism evidence="1 2">
    <name type="scientific">Austropuccinia psidii MF-1</name>
    <dbReference type="NCBI Taxonomy" id="1389203"/>
    <lineage>
        <taxon>Eukaryota</taxon>
        <taxon>Fungi</taxon>
        <taxon>Dikarya</taxon>
        <taxon>Basidiomycota</taxon>
        <taxon>Pucciniomycotina</taxon>
        <taxon>Pucciniomycetes</taxon>
        <taxon>Pucciniales</taxon>
        <taxon>Sphaerophragmiaceae</taxon>
        <taxon>Austropuccinia</taxon>
    </lineage>
</organism>
<name>A0A9Q3GN67_9BASI</name>
<dbReference type="EMBL" id="AVOT02003280">
    <property type="protein sequence ID" value="MBW0473049.1"/>
    <property type="molecule type" value="Genomic_DNA"/>
</dbReference>
<gene>
    <name evidence="1" type="ORF">O181_012764</name>
</gene>
<reference evidence="1" key="1">
    <citation type="submission" date="2021-03" db="EMBL/GenBank/DDBJ databases">
        <title>Draft genome sequence of rust myrtle Austropuccinia psidii MF-1, a brazilian biotype.</title>
        <authorList>
            <person name="Quecine M.C."/>
            <person name="Pachon D.M.R."/>
            <person name="Bonatelli M.L."/>
            <person name="Correr F.H."/>
            <person name="Franceschini L.M."/>
            <person name="Leite T.F."/>
            <person name="Margarido G.R.A."/>
            <person name="Almeida C.A."/>
            <person name="Ferrarezi J.A."/>
            <person name="Labate C.A."/>
        </authorList>
    </citation>
    <scope>NUCLEOTIDE SEQUENCE</scope>
    <source>
        <strain evidence="1">MF-1</strain>
    </source>
</reference>
<dbReference type="AlphaFoldDB" id="A0A9Q3GN67"/>